<dbReference type="InterPro" id="IPR041588">
    <property type="entry name" value="Integrase_H2C2"/>
</dbReference>
<dbReference type="AlphaFoldDB" id="A0AAV6TM89"/>
<protein>
    <recommendedName>
        <fullName evidence="1">Integrase zinc-binding domain-containing protein</fullName>
    </recommendedName>
</protein>
<proteinExistence type="predicted"/>
<dbReference type="PANTHER" id="PTHR47331">
    <property type="entry name" value="PHD-TYPE DOMAIN-CONTAINING PROTEIN"/>
    <property type="match status" value="1"/>
</dbReference>
<organism evidence="2 3">
    <name type="scientific">Oedothorax gibbosus</name>
    <dbReference type="NCBI Taxonomy" id="931172"/>
    <lineage>
        <taxon>Eukaryota</taxon>
        <taxon>Metazoa</taxon>
        <taxon>Ecdysozoa</taxon>
        <taxon>Arthropoda</taxon>
        <taxon>Chelicerata</taxon>
        <taxon>Arachnida</taxon>
        <taxon>Araneae</taxon>
        <taxon>Araneomorphae</taxon>
        <taxon>Entelegynae</taxon>
        <taxon>Araneoidea</taxon>
        <taxon>Linyphiidae</taxon>
        <taxon>Erigoninae</taxon>
        <taxon>Oedothorax</taxon>
    </lineage>
</organism>
<evidence type="ECO:0000313" key="3">
    <source>
        <dbReference type="Proteomes" id="UP000827092"/>
    </source>
</evidence>
<sequence length="215" mass="24998">MLRESAAQEEIPTVTLHSKKDSLQKIEYLSYFSSYTKIVRMFGWILRFLNNARKTTKKITDENLSTEELKNAEIRLLSVVQDEELTSDYIQTLKLNIFKDDDGLLKVKTKVTEREDTEDFKRPIVLPGKHQLVHLLIREKHLNKLHAGLHIMMSCLHENFWIISGRKTIRKVINQCLQCKRHSSKAVETAPIGLPLDRFVLIKLLTMFVNQKVGV</sequence>
<dbReference type="Pfam" id="PF17921">
    <property type="entry name" value="Integrase_H2C2"/>
    <property type="match status" value="1"/>
</dbReference>
<feature type="domain" description="Integrase zinc-binding" evidence="1">
    <location>
        <begin position="130"/>
        <end position="184"/>
    </location>
</feature>
<dbReference type="Gene3D" id="1.10.340.70">
    <property type="match status" value="1"/>
</dbReference>
<name>A0AAV6TM89_9ARAC</name>
<keyword evidence="3" id="KW-1185">Reference proteome</keyword>
<gene>
    <name evidence="2" type="ORF">JTE90_002518</name>
</gene>
<dbReference type="PANTHER" id="PTHR47331:SF2">
    <property type="match status" value="1"/>
</dbReference>
<evidence type="ECO:0000259" key="1">
    <source>
        <dbReference type="Pfam" id="PF17921"/>
    </source>
</evidence>
<accession>A0AAV6TM89</accession>
<comment type="caution">
    <text evidence="2">The sequence shown here is derived from an EMBL/GenBank/DDBJ whole genome shotgun (WGS) entry which is preliminary data.</text>
</comment>
<dbReference type="EMBL" id="JAFNEN010002470">
    <property type="protein sequence ID" value="KAG8172676.1"/>
    <property type="molecule type" value="Genomic_DNA"/>
</dbReference>
<reference evidence="2 3" key="1">
    <citation type="journal article" date="2022" name="Nat. Ecol. Evol.">
        <title>A masculinizing supergene underlies an exaggerated male reproductive morph in a spider.</title>
        <authorList>
            <person name="Hendrickx F."/>
            <person name="De Corte Z."/>
            <person name="Sonet G."/>
            <person name="Van Belleghem S.M."/>
            <person name="Kostlbacher S."/>
            <person name="Vangestel C."/>
        </authorList>
    </citation>
    <scope>NUCLEOTIDE SEQUENCE [LARGE SCALE GENOMIC DNA]</scope>
    <source>
        <strain evidence="2">W744_W776</strain>
    </source>
</reference>
<evidence type="ECO:0000313" key="2">
    <source>
        <dbReference type="EMBL" id="KAG8172676.1"/>
    </source>
</evidence>
<dbReference type="Proteomes" id="UP000827092">
    <property type="component" value="Unassembled WGS sequence"/>
</dbReference>